<feature type="region of interest" description="Disordered" evidence="1">
    <location>
        <begin position="25"/>
        <end position="69"/>
    </location>
</feature>
<evidence type="ECO:0000256" key="1">
    <source>
        <dbReference type="SAM" id="MobiDB-lite"/>
    </source>
</evidence>
<proteinExistence type="predicted"/>
<evidence type="ECO:0000313" key="2">
    <source>
        <dbReference type="WBParaSite" id="GPUH_0002561801-mRNA-1"/>
    </source>
</evidence>
<feature type="compositionally biased region" description="Basic and acidic residues" evidence="1">
    <location>
        <begin position="39"/>
        <end position="49"/>
    </location>
</feature>
<name>A0A183EX97_9BILA</name>
<dbReference type="WBParaSite" id="GPUH_0002561801-mRNA-1">
    <property type="protein sequence ID" value="GPUH_0002561801-mRNA-1"/>
    <property type="gene ID" value="GPUH_0002561801"/>
</dbReference>
<feature type="compositionally biased region" description="Basic and acidic residues" evidence="1">
    <location>
        <begin position="58"/>
        <end position="68"/>
    </location>
</feature>
<protein>
    <submittedName>
        <fullName evidence="2">Ribosome biogenesis protein NOP53</fullName>
    </submittedName>
</protein>
<organism evidence="2">
    <name type="scientific">Gongylonema pulchrum</name>
    <dbReference type="NCBI Taxonomy" id="637853"/>
    <lineage>
        <taxon>Eukaryota</taxon>
        <taxon>Metazoa</taxon>
        <taxon>Ecdysozoa</taxon>
        <taxon>Nematoda</taxon>
        <taxon>Chromadorea</taxon>
        <taxon>Rhabditida</taxon>
        <taxon>Spirurina</taxon>
        <taxon>Spiruromorpha</taxon>
        <taxon>Spiruroidea</taxon>
        <taxon>Gongylonematidae</taxon>
        <taxon>Gongylonema</taxon>
    </lineage>
</organism>
<sequence length="100" mass="11815">LYRKMHKRIAVQTLRMKELGRLKKPEDAKETVEIPSKNELPKLKRKIQEESDQSPKVCEQKVKVEKPSRSIQQKRSAILLPQSPVVLAKRPRNFWSEREN</sequence>
<reference evidence="2" key="1">
    <citation type="submission" date="2016-06" db="UniProtKB">
        <authorList>
            <consortium name="WormBaseParasite"/>
        </authorList>
    </citation>
    <scope>IDENTIFICATION</scope>
</reference>
<dbReference type="AlphaFoldDB" id="A0A183EX97"/>
<accession>A0A183EX97</accession>